<gene>
    <name evidence="3" type="ORF">VNO78_30439</name>
</gene>
<dbReference type="InterPro" id="IPR009675">
    <property type="entry name" value="TPX2_fam"/>
</dbReference>
<dbReference type="GO" id="GO:0005880">
    <property type="term" value="C:nuclear microtubule"/>
    <property type="evidence" value="ECO:0007669"/>
    <property type="project" value="TreeGrafter"/>
</dbReference>
<reference evidence="3 4" key="1">
    <citation type="submission" date="2024-01" db="EMBL/GenBank/DDBJ databases">
        <title>The genomes of 5 underutilized Papilionoideae crops provide insights into root nodulation and disease resistanc.</title>
        <authorList>
            <person name="Jiang F."/>
        </authorList>
    </citation>
    <scope>NUCLEOTIDE SEQUENCE [LARGE SCALE GENOMIC DNA]</scope>
    <source>
        <strain evidence="3">DUOXIRENSHENG_FW03</strain>
        <tissue evidence="3">Leaves</tissue>
    </source>
</reference>
<keyword evidence="4" id="KW-1185">Reference proteome</keyword>
<dbReference type="GO" id="GO:0090307">
    <property type="term" value="P:mitotic spindle assembly"/>
    <property type="evidence" value="ECO:0007669"/>
    <property type="project" value="TreeGrafter"/>
</dbReference>
<dbReference type="PANTHER" id="PTHR14326">
    <property type="entry name" value="TARGETING PROTEIN FOR XKLP2"/>
    <property type="match status" value="1"/>
</dbReference>
<comment type="caution">
    <text evidence="3">The sequence shown here is derived from an EMBL/GenBank/DDBJ whole genome shotgun (WGS) entry which is preliminary data.</text>
</comment>
<dbReference type="InterPro" id="IPR027330">
    <property type="entry name" value="TPX2_central_dom"/>
</dbReference>
<evidence type="ECO:0000313" key="4">
    <source>
        <dbReference type="Proteomes" id="UP001386955"/>
    </source>
</evidence>
<dbReference type="Proteomes" id="UP001386955">
    <property type="component" value="Unassembled WGS sequence"/>
</dbReference>
<dbReference type="PANTHER" id="PTHR14326:SF44">
    <property type="entry name" value="TARGETING PROTEIN FOR XKLP2"/>
    <property type="match status" value="1"/>
</dbReference>
<proteinExistence type="predicted"/>
<evidence type="ECO:0000256" key="1">
    <source>
        <dbReference type="SAM" id="MobiDB-lite"/>
    </source>
</evidence>
<dbReference type="GO" id="GO:0008017">
    <property type="term" value="F:microtubule binding"/>
    <property type="evidence" value="ECO:0007669"/>
    <property type="project" value="TreeGrafter"/>
</dbReference>
<feature type="compositionally biased region" description="Basic and acidic residues" evidence="1">
    <location>
        <begin position="10"/>
        <end position="21"/>
    </location>
</feature>
<dbReference type="GO" id="GO:0005819">
    <property type="term" value="C:spindle"/>
    <property type="evidence" value="ECO:0007669"/>
    <property type="project" value="InterPro"/>
</dbReference>
<dbReference type="GO" id="GO:0060236">
    <property type="term" value="P:regulation of mitotic spindle organization"/>
    <property type="evidence" value="ECO:0007669"/>
    <property type="project" value="InterPro"/>
</dbReference>
<dbReference type="EMBL" id="JAYMYS010000008">
    <property type="protein sequence ID" value="KAK7384738.1"/>
    <property type="molecule type" value="Genomic_DNA"/>
</dbReference>
<name>A0AAN9RXC6_PSOTE</name>
<dbReference type="GO" id="GO:0030295">
    <property type="term" value="F:protein kinase activator activity"/>
    <property type="evidence" value="ECO:0007669"/>
    <property type="project" value="TreeGrafter"/>
</dbReference>
<dbReference type="AlphaFoldDB" id="A0AAN9RXC6"/>
<feature type="region of interest" description="Disordered" evidence="1">
    <location>
        <begin position="1"/>
        <end position="21"/>
    </location>
</feature>
<evidence type="ECO:0000313" key="3">
    <source>
        <dbReference type="EMBL" id="KAK7384738.1"/>
    </source>
</evidence>
<evidence type="ECO:0000259" key="2">
    <source>
        <dbReference type="Pfam" id="PF12214"/>
    </source>
</evidence>
<accession>A0AAN9RXC6</accession>
<dbReference type="Pfam" id="PF12214">
    <property type="entry name" value="TPX2_importin"/>
    <property type="match status" value="1"/>
</dbReference>
<feature type="domain" description="TPX2 central" evidence="2">
    <location>
        <begin position="20"/>
        <end position="79"/>
    </location>
</feature>
<protein>
    <recommendedName>
        <fullName evidence="2">TPX2 central domain-containing protein</fullName>
    </recommendedName>
</protein>
<organism evidence="3 4">
    <name type="scientific">Psophocarpus tetragonolobus</name>
    <name type="common">Winged bean</name>
    <name type="synonym">Dolichos tetragonolobus</name>
    <dbReference type="NCBI Taxonomy" id="3891"/>
    <lineage>
        <taxon>Eukaryota</taxon>
        <taxon>Viridiplantae</taxon>
        <taxon>Streptophyta</taxon>
        <taxon>Embryophyta</taxon>
        <taxon>Tracheophyta</taxon>
        <taxon>Spermatophyta</taxon>
        <taxon>Magnoliopsida</taxon>
        <taxon>eudicotyledons</taxon>
        <taxon>Gunneridae</taxon>
        <taxon>Pentapetalae</taxon>
        <taxon>rosids</taxon>
        <taxon>fabids</taxon>
        <taxon>Fabales</taxon>
        <taxon>Fabaceae</taxon>
        <taxon>Papilionoideae</taxon>
        <taxon>50 kb inversion clade</taxon>
        <taxon>NPAAA clade</taxon>
        <taxon>indigoferoid/millettioid clade</taxon>
        <taxon>Phaseoleae</taxon>
        <taxon>Psophocarpus</taxon>
    </lineage>
</organism>
<sequence length="170" mass="18459">MRKPKLTLTRHKEPEFETSQKEMMAKIPKFKARPLNKKILQTATSPPIPRSKPQPPEFKEFPLETLARAHQNAYTASIASTMVCHKSGNYTTFCSQECGCLRCFASRSAASALVEVGTPAACVSFVFFLLYPNGASSSSSPVSVGITSSLASHCLLRFVLPSSTSPRSAS</sequence>